<evidence type="ECO:0000313" key="4">
    <source>
        <dbReference type="EMBL" id="KIK12473.1"/>
    </source>
</evidence>
<dbReference type="InterPro" id="IPR036322">
    <property type="entry name" value="WD40_repeat_dom_sf"/>
</dbReference>
<dbReference type="Pfam" id="PF00400">
    <property type="entry name" value="WD40"/>
    <property type="match status" value="2"/>
</dbReference>
<dbReference type="Gene3D" id="2.130.10.10">
    <property type="entry name" value="YVTN repeat-like/Quinoprotein amine dehydrogenase"/>
    <property type="match status" value="2"/>
</dbReference>
<sequence>MKDVLFTPERVLQGHTSTVNALTFSPSGGELASGSDDGSLIIWDPLSGKLESRITFPSSILSLAWGPWRPYRLYVGCLDGTLAIVEGSESNETTNSVLTGIRAPVFSLAVDEYSGDIAIALGSEIHIAQTLPSGKCVTHIIFPPPKDLPLMGEQLDKRVRGRAIAFKDKGNLLVVAYLHHGIVCWDTSSFEQRWQINPIHSHQIIGHAALSSDTMRIALTNLGDGIDIYSLGKSYPDLRIKNRPASEDQNIPMQVSWLFDGAAVISGSSDGVVRVWATSSGEPLQSLEHKGKTVVH</sequence>
<dbReference type="InterPro" id="IPR015943">
    <property type="entry name" value="WD40/YVTN_repeat-like_dom_sf"/>
</dbReference>
<reference evidence="4 5" key="1">
    <citation type="submission" date="2014-04" db="EMBL/GenBank/DDBJ databases">
        <authorList>
            <consortium name="DOE Joint Genome Institute"/>
            <person name="Kuo A."/>
            <person name="Kohler A."/>
            <person name="Costa M.D."/>
            <person name="Nagy L.G."/>
            <person name="Floudas D."/>
            <person name="Copeland A."/>
            <person name="Barry K.W."/>
            <person name="Cichocki N."/>
            <person name="Veneault-Fourrey C."/>
            <person name="LaButti K."/>
            <person name="Lindquist E.A."/>
            <person name="Lipzen A."/>
            <person name="Lundell T."/>
            <person name="Morin E."/>
            <person name="Murat C."/>
            <person name="Sun H."/>
            <person name="Tunlid A."/>
            <person name="Henrissat B."/>
            <person name="Grigoriev I.V."/>
            <person name="Hibbett D.S."/>
            <person name="Martin F."/>
            <person name="Nordberg H.P."/>
            <person name="Cantor M.N."/>
            <person name="Hua S.X."/>
        </authorList>
    </citation>
    <scope>NUCLEOTIDE SEQUENCE [LARGE SCALE GENOMIC DNA]</scope>
    <source>
        <strain evidence="4 5">441</strain>
    </source>
</reference>
<feature type="repeat" description="WD" evidence="3">
    <location>
        <begin position="255"/>
        <end position="286"/>
    </location>
</feature>
<accession>A0A0C9YX74</accession>
<evidence type="ECO:0008006" key="6">
    <source>
        <dbReference type="Google" id="ProtNLM"/>
    </source>
</evidence>
<dbReference type="STRING" id="765257.A0A0C9YX74"/>
<keyword evidence="1 3" id="KW-0853">WD repeat</keyword>
<dbReference type="PROSITE" id="PS50294">
    <property type="entry name" value="WD_REPEATS_REGION"/>
    <property type="match status" value="1"/>
</dbReference>
<dbReference type="SMART" id="SM00320">
    <property type="entry name" value="WD40"/>
    <property type="match status" value="3"/>
</dbReference>
<dbReference type="GO" id="GO:1990234">
    <property type="term" value="C:transferase complex"/>
    <property type="evidence" value="ECO:0007669"/>
    <property type="project" value="UniProtKB-ARBA"/>
</dbReference>
<dbReference type="SUPFAM" id="SSF50978">
    <property type="entry name" value="WD40 repeat-like"/>
    <property type="match status" value="1"/>
</dbReference>
<gene>
    <name evidence="4" type="ORF">PISMIDRAFT_18720</name>
</gene>
<dbReference type="OrthoDB" id="3238562at2759"/>
<evidence type="ECO:0000256" key="2">
    <source>
        <dbReference type="ARBA" id="ARBA00022737"/>
    </source>
</evidence>
<dbReference type="PANTHER" id="PTHR22847:SF637">
    <property type="entry name" value="WD REPEAT DOMAIN 5B"/>
    <property type="match status" value="1"/>
</dbReference>
<protein>
    <recommendedName>
        <fullName evidence="6">WD40 repeat-like protein</fullName>
    </recommendedName>
</protein>
<organism evidence="4 5">
    <name type="scientific">Pisolithus microcarpus 441</name>
    <dbReference type="NCBI Taxonomy" id="765257"/>
    <lineage>
        <taxon>Eukaryota</taxon>
        <taxon>Fungi</taxon>
        <taxon>Dikarya</taxon>
        <taxon>Basidiomycota</taxon>
        <taxon>Agaricomycotina</taxon>
        <taxon>Agaricomycetes</taxon>
        <taxon>Agaricomycetidae</taxon>
        <taxon>Boletales</taxon>
        <taxon>Sclerodermatineae</taxon>
        <taxon>Pisolithaceae</taxon>
        <taxon>Pisolithus</taxon>
    </lineage>
</organism>
<keyword evidence="5" id="KW-1185">Reference proteome</keyword>
<dbReference type="EMBL" id="KN834079">
    <property type="protein sequence ID" value="KIK12473.1"/>
    <property type="molecule type" value="Genomic_DNA"/>
</dbReference>
<feature type="repeat" description="WD" evidence="3">
    <location>
        <begin position="12"/>
        <end position="53"/>
    </location>
</feature>
<evidence type="ECO:0000313" key="5">
    <source>
        <dbReference type="Proteomes" id="UP000054018"/>
    </source>
</evidence>
<dbReference type="PANTHER" id="PTHR22847">
    <property type="entry name" value="WD40 REPEAT PROTEIN"/>
    <property type="match status" value="1"/>
</dbReference>
<reference evidence="5" key="2">
    <citation type="submission" date="2015-01" db="EMBL/GenBank/DDBJ databases">
        <title>Evolutionary Origins and Diversification of the Mycorrhizal Mutualists.</title>
        <authorList>
            <consortium name="DOE Joint Genome Institute"/>
            <consortium name="Mycorrhizal Genomics Consortium"/>
            <person name="Kohler A."/>
            <person name="Kuo A."/>
            <person name="Nagy L.G."/>
            <person name="Floudas D."/>
            <person name="Copeland A."/>
            <person name="Barry K.W."/>
            <person name="Cichocki N."/>
            <person name="Veneault-Fourrey C."/>
            <person name="LaButti K."/>
            <person name="Lindquist E.A."/>
            <person name="Lipzen A."/>
            <person name="Lundell T."/>
            <person name="Morin E."/>
            <person name="Murat C."/>
            <person name="Riley R."/>
            <person name="Ohm R."/>
            <person name="Sun H."/>
            <person name="Tunlid A."/>
            <person name="Henrissat B."/>
            <person name="Grigoriev I.V."/>
            <person name="Hibbett D.S."/>
            <person name="Martin F."/>
        </authorList>
    </citation>
    <scope>NUCLEOTIDE SEQUENCE [LARGE SCALE GENOMIC DNA]</scope>
    <source>
        <strain evidence="5">441</strain>
    </source>
</reference>
<dbReference type="HOGENOM" id="CLU_049342_0_0_1"/>
<evidence type="ECO:0000256" key="3">
    <source>
        <dbReference type="PROSITE-ProRule" id="PRU00221"/>
    </source>
</evidence>
<keyword evidence="2" id="KW-0677">Repeat</keyword>
<dbReference type="PROSITE" id="PS50082">
    <property type="entry name" value="WD_REPEATS_2"/>
    <property type="match status" value="2"/>
</dbReference>
<evidence type="ECO:0000256" key="1">
    <source>
        <dbReference type="ARBA" id="ARBA00022574"/>
    </source>
</evidence>
<dbReference type="AlphaFoldDB" id="A0A0C9YX74"/>
<dbReference type="Proteomes" id="UP000054018">
    <property type="component" value="Unassembled WGS sequence"/>
</dbReference>
<dbReference type="InterPro" id="IPR001680">
    <property type="entry name" value="WD40_rpt"/>
</dbReference>
<name>A0A0C9YX74_9AGAM</name>
<proteinExistence type="predicted"/>